<sequence length="93" mass="10954">MKPYRDISMNATQTNTTNGNIEDNQKENNNLYLEVIRQQQELVNKLSFSQRKFIIEDRVLEAISGLRLAIIIPKDIKYNKNIKLKIKNILQTY</sequence>
<organism evidence="2 4">
    <name type="scientific">Rotaria sordida</name>
    <dbReference type="NCBI Taxonomy" id="392033"/>
    <lineage>
        <taxon>Eukaryota</taxon>
        <taxon>Metazoa</taxon>
        <taxon>Spiralia</taxon>
        <taxon>Gnathifera</taxon>
        <taxon>Rotifera</taxon>
        <taxon>Eurotatoria</taxon>
        <taxon>Bdelloidea</taxon>
        <taxon>Philodinida</taxon>
        <taxon>Philodinidae</taxon>
        <taxon>Rotaria</taxon>
    </lineage>
</organism>
<evidence type="ECO:0000313" key="4">
    <source>
        <dbReference type="Proteomes" id="UP000663882"/>
    </source>
</evidence>
<dbReference type="AlphaFoldDB" id="A0A815TMH8"/>
<protein>
    <submittedName>
        <fullName evidence="2">Uncharacterized protein</fullName>
    </submittedName>
</protein>
<evidence type="ECO:0000313" key="2">
    <source>
        <dbReference type="EMBL" id="CAF1510599.1"/>
    </source>
</evidence>
<reference evidence="2" key="1">
    <citation type="submission" date="2021-02" db="EMBL/GenBank/DDBJ databases">
        <authorList>
            <person name="Nowell W R."/>
        </authorList>
    </citation>
    <scope>NUCLEOTIDE SEQUENCE</scope>
</reference>
<name>A0A815TMH8_9BILA</name>
<evidence type="ECO:0000313" key="3">
    <source>
        <dbReference type="EMBL" id="CAF4268286.1"/>
    </source>
</evidence>
<proteinExistence type="predicted"/>
<evidence type="ECO:0000256" key="1">
    <source>
        <dbReference type="SAM" id="MobiDB-lite"/>
    </source>
</evidence>
<dbReference type="EMBL" id="CAJOAX010037179">
    <property type="protein sequence ID" value="CAF4268286.1"/>
    <property type="molecule type" value="Genomic_DNA"/>
</dbReference>
<dbReference type="EMBL" id="CAJNOO010013117">
    <property type="protein sequence ID" value="CAF1510599.1"/>
    <property type="molecule type" value="Genomic_DNA"/>
</dbReference>
<gene>
    <name evidence="3" type="ORF">OTI717_LOCUS41007</name>
    <name evidence="2" type="ORF">RFH988_LOCUS39052</name>
</gene>
<feature type="compositionally biased region" description="Polar residues" evidence="1">
    <location>
        <begin position="9"/>
        <end position="24"/>
    </location>
</feature>
<dbReference type="Proteomes" id="UP000663823">
    <property type="component" value="Unassembled WGS sequence"/>
</dbReference>
<feature type="region of interest" description="Disordered" evidence="1">
    <location>
        <begin position="1"/>
        <end position="24"/>
    </location>
</feature>
<dbReference type="Proteomes" id="UP000663882">
    <property type="component" value="Unassembled WGS sequence"/>
</dbReference>
<comment type="caution">
    <text evidence="2">The sequence shown here is derived from an EMBL/GenBank/DDBJ whole genome shotgun (WGS) entry which is preliminary data.</text>
</comment>
<accession>A0A815TMH8</accession>